<gene>
    <name evidence="1" type="ORF">LPC04_26065</name>
</gene>
<dbReference type="RefSeq" id="WP_275685243.1">
    <property type="nucleotide sequence ID" value="NZ_JAJLJH010000012.1"/>
</dbReference>
<dbReference type="AlphaFoldDB" id="A0A9X1YQM2"/>
<sequence length="406" mass="45854">MEFLDRLLGAPTLDTLARDVTRELNELGAEELRVDPALREMTFRLHGGEMKLYLGNLLQDLRRSRRAARPLVLKRFLDGMLAPDSAIPSTYADARPRLMPVVRRRDDMGIVALSTLAAVEDPSKRFLPATKPLAGELVIALVCDLPASMAYVNERELPKWQVTFEQALDDALDNLRGLPEHGGWQQIGEGVWSGEWGDSYDSSRMLLPDLIHRVGVRDPVVAVPFRNALMLTSAGNEAGIALMARMIHEHLDDTQRWLSFQLLRLDNTQWQPHAPLVAVDAWHQLNLRNAAAVNESQKELLDALHARRELDLFVASFQMMARDDLGTLSFSVWAEQVDTLLPRTEFIIFNARGYDAARPLLVAWQDATEVVGDLMEATDHAPERFRVRRFPDEAQFARLKELAIDL</sequence>
<evidence type="ECO:0000313" key="1">
    <source>
        <dbReference type="EMBL" id="MCK9689197.1"/>
    </source>
</evidence>
<reference evidence="1" key="1">
    <citation type="submission" date="2021-11" db="EMBL/GenBank/DDBJ databases">
        <title>BS-T2-15 a new species belonging to the Comamonadaceae family isolated from the soil of a French oak forest.</title>
        <authorList>
            <person name="Mieszkin S."/>
            <person name="Alain K."/>
        </authorList>
    </citation>
    <scope>NUCLEOTIDE SEQUENCE</scope>
    <source>
        <strain evidence="1">BS-T2-15</strain>
    </source>
</reference>
<protein>
    <submittedName>
        <fullName evidence="1">Uncharacterized protein</fullName>
    </submittedName>
</protein>
<proteinExistence type="predicted"/>
<organism evidence="1 2">
    <name type="scientific">Scleromatobacter humisilvae</name>
    <dbReference type="NCBI Taxonomy" id="2897159"/>
    <lineage>
        <taxon>Bacteria</taxon>
        <taxon>Pseudomonadati</taxon>
        <taxon>Pseudomonadota</taxon>
        <taxon>Betaproteobacteria</taxon>
        <taxon>Burkholderiales</taxon>
        <taxon>Sphaerotilaceae</taxon>
        <taxon>Scleromatobacter</taxon>
    </lineage>
</organism>
<comment type="caution">
    <text evidence="1">The sequence shown here is derived from an EMBL/GenBank/DDBJ whole genome shotgun (WGS) entry which is preliminary data.</text>
</comment>
<keyword evidence="2" id="KW-1185">Reference proteome</keyword>
<dbReference type="EMBL" id="JAJLJH010000012">
    <property type="protein sequence ID" value="MCK9689197.1"/>
    <property type="molecule type" value="Genomic_DNA"/>
</dbReference>
<evidence type="ECO:0000313" key="2">
    <source>
        <dbReference type="Proteomes" id="UP001139353"/>
    </source>
</evidence>
<name>A0A9X1YQM2_9BURK</name>
<accession>A0A9X1YQM2</accession>
<dbReference type="Proteomes" id="UP001139353">
    <property type="component" value="Unassembled WGS sequence"/>
</dbReference>